<evidence type="ECO:0008006" key="4">
    <source>
        <dbReference type="Google" id="ProtNLM"/>
    </source>
</evidence>
<gene>
    <name evidence="2" type="ORF">ACFOX0_18775</name>
</gene>
<sequence length="125" mass="13311">MLRKSKNLAKASAALLVAGIALPILPASASAATAAADCRQHRHQPQDDQLGSVLNADTPLRTAGPYSACPIVGRVQPGRNSLLYHCWVRNDVGNTWTWVTVRATGQQGWIYDGNLQFGGSGIDCL</sequence>
<feature type="chain" id="PRO_5046202298" description="SH3 domain-containing protein" evidence="1">
    <location>
        <begin position="30"/>
        <end position="125"/>
    </location>
</feature>
<accession>A0ABV8KPW2</accession>
<proteinExistence type="predicted"/>
<name>A0ABV8KPW2_9ACTN</name>
<dbReference type="RefSeq" id="WP_377547590.1">
    <property type="nucleotide sequence ID" value="NZ_JBHSBN010000012.1"/>
</dbReference>
<keyword evidence="1" id="KW-0732">Signal</keyword>
<evidence type="ECO:0000256" key="1">
    <source>
        <dbReference type="SAM" id="SignalP"/>
    </source>
</evidence>
<protein>
    <recommendedName>
        <fullName evidence="4">SH3 domain-containing protein</fullName>
    </recommendedName>
</protein>
<reference evidence="3" key="1">
    <citation type="journal article" date="2019" name="Int. J. Syst. Evol. Microbiol.">
        <title>The Global Catalogue of Microorganisms (GCM) 10K type strain sequencing project: providing services to taxonomists for standard genome sequencing and annotation.</title>
        <authorList>
            <consortium name="The Broad Institute Genomics Platform"/>
            <consortium name="The Broad Institute Genome Sequencing Center for Infectious Disease"/>
            <person name="Wu L."/>
            <person name="Ma J."/>
        </authorList>
    </citation>
    <scope>NUCLEOTIDE SEQUENCE [LARGE SCALE GENOMIC DNA]</scope>
    <source>
        <strain evidence="3">2902at01</strain>
    </source>
</reference>
<dbReference type="EMBL" id="JBHSBN010000012">
    <property type="protein sequence ID" value="MFC4107962.1"/>
    <property type="molecule type" value="Genomic_DNA"/>
</dbReference>
<organism evidence="2 3">
    <name type="scientific">Micromonospora zhanjiangensis</name>
    <dbReference type="NCBI Taxonomy" id="1522057"/>
    <lineage>
        <taxon>Bacteria</taxon>
        <taxon>Bacillati</taxon>
        <taxon>Actinomycetota</taxon>
        <taxon>Actinomycetes</taxon>
        <taxon>Micromonosporales</taxon>
        <taxon>Micromonosporaceae</taxon>
        <taxon>Micromonospora</taxon>
    </lineage>
</organism>
<evidence type="ECO:0000313" key="2">
    <source>
        <dbReference type="EMBL" id="MFC4107962.1"/>
    </source>
</evidence>
<dbReference type="Proteomes" id="UP001595868">
    <property type="component" value="Unassembled WGS sequence"/>
</dbReference>
<evidence type="ECO:0000313" key="3">
    <source>
        <dbReference type="Proteomes" id="UP001595868"/>
    </source>
</evidence>
<feature type="signal peptide" evidence="1">
    <location>
        <begin position="1"/>
        <end position="29"/>
    </location>
</feature>
<comment type="caution">
    <text evidence="2">The sequence shown here is derived from an EMBL/GenBank/DDBJ whole genome shotgun (WGS) entry which is preliminary data.</text>
</comment>
<keyword evidence="3" id="KW-1185">Reference proteome</keyword>